<evidence type="ECO:0000313" key="3">
    <source>
        <dbReference type="RefSeq" id="XP_025709409.1"/>
    </source>
</evidence>
<feature type="compositionally biased region" description="Polar residues" evidence="1">
    <location>
        <begin position="90"/>
        <end position="104"/>
    </location>
</feature>
<reference key="1">
    <citation type="submission" date="2019-01" db="UniProtKB">
        <authorList>
            <consortium name="RefSeq"/>
        </authorList>
    </citation>
    <scope>IDENTIFICATION</scope>
</reference>
<reference evidence="3" key="2">
    <citation type="submission" date="2025-08" db="UniProtKB">
        <authorList>
            <consortium name="RefSeq"/>
        </authorList>
    </citation>
    <scope>IDENTIFICATION</scope>
    <source>
        <tissue evidence="3">Blood</tissue>
    </source>
</reference>
<organism evidence="2 3">
    <name type="scientific">Callorhinus ursinus</name>
    <name type="common">Northern fur seal</name>
    <dbReference type="NCBI Taxonomy" id="34884"/>
    <lineage>
        <taxon>Eukaryota</taxon>
        <taxon>Metazoa</taxon>
        <taxon>Chordata</taxon>
        <taxon>Craniata</taxon>
        <taxon>Vertebrata</taxon>
        <taxon>Euteleostomi</taxon>
        <taxon>Mammalia</taxon>
        <taxon>Eutheria</taxon>
        <taxon>Laurasiatheria</taxon>
        <taxon>Carnivora</taxon>
        <taxon>Caniformia</taxon>
        <taxon>Pinnipedia</taxon>
        <taxon>Otariidae</taxon>
        <taxon>Callorhinus</taxon>
    </lineage>
</organism>
<gene>
    <name evidence="3" type="primary">IL15RA</name>
</gene>
<keyword evidence="2" id="KW-1185">Reference proteome</keyword>
<keyword evidence="3" id="KW-0675">Receptor</keyword>
<dbReference type="CTD" id="3601"/>
<feature type="compositionally biased region" description="Low complexity" evidence="1">
    <location>
        <begin position="190"/>
        <end position="202"/>
    </location>
</feature>
<proteinExistence type="predicted"/>
<dbReference type="Proteomes" id="UP000286641">
    <property type="component" value="Unplaced"/>
</dbReference>
<feature type="compositionally biased region" description="Basic and acidic residues" evidence="1">
    <location>
        <begin position="207"/>
        <end position="226"/>
    </location>
</feature>
<feature type="compositionally biased region" description="Basic and acidic residues" evidence="1">
    <location>
        <begin position="1"/>
        <end position="11"/>
    </location>
</feature>
<evidence type="ECO:0000313" key="2">
    <source>
        <dbReference type="Proteomes" id="UP000286641"/>
    </source>
</evidence>
<sequence>MRVQQDHERGPLDNSQSQVHQRPLPDSPKAILHRSASRGDPRAREHLPFWKRTSFHFQVRHHSGHRARYCARLQADAIKASCYRNHRADQSGTLPSPTSDNSKGLGTHSLRLTGEASPAGKESPSPGWDKAHRTDLHGRGFANLNNICLLPIWRTVEAFCNLESQSVGWKSSWYIFIQFWNCDWQTSQTPSVEMESMEEMPMTRGTSGREEDAENYPHDLGHSGGD</sequence>
<accession>A0A3Q7MQU2</accession>
<dbReference type="AlphaFoldDB" id="A0A3Q7MQU2"/>
<feature type="region of interest" description="Disordered" evidence="1">
    <location>
        <begin position="190"/>
        <end position="226"/>
    </location>
</feature>
<feature type="region of interest" description="Disordered" evidence="1">
    <location>
        <begin position="88"/>
        <end position="131"/>
    </location>
</feature>
<dbReference type="GeneID" id="112810132"/>
<evidence type="ECO:0000256" key="1">
    <source>
        <dbReference type="SAM" id="MobiDB-lite"/>
    </source>
</evidence>
<feature type="region of interest" description="Disordered" evidence="1">
    <location>
        <begin position="1"/>
        <end position="45"/>
    </location>
</feature>
<name>A0A3Q7MQU2_CALUR</name>
<protein>
    <submittedName>
        <fullName evidence="3">Interleukin-15 receptor subunit alpha isoform X6</fullName>
    </submittedName>
</protein>
<dbReference type="RefSeq" id="XP_025709409.1">
    <property type="nucleotide sequence ID" value="XM_025853624.1"/>
</dbReference>